<reference evidence="1" key="1">
    <citation type="journal article" date="2015" name="Nature">
        <title>Complex archaea that bridge the gap between prokaryotes and eukaryotes.</title>
        <authorList>
            <person name="Spang A."/>
            <person name="Saw J.H."/>
            <person name="Jorgensen S.L."/>
            <person name="Zaremba-Niedzwiedzka K."/>
            <person name="Martijn J."/>
            <person name="Lind A.E."/>
            <person name="van Eijk R."/>
            <person name="Schleper C."/>
            <person name="Guy L."/>
            <person name="Ettema T.J."/>
        </authorList>
    </citation>
    <scope>NUCLEOTIDE SEQUENCE</scope>
</reference>
<protein>
    <submittedName>
        <fullName evidence="1">Uncharacterized protein</fullName>
    </submittedName>
</protein>
<sequence length="97" mass="10864">MGVLNKRPMSPTPWPVSGLAVYLLEGIMTTFVKCASHRARERLFNALGRQMVGYWSTTRNTFHGVYAINDSELPKARTVKGITKCRGDTSDLAKCWT</sequence>
<comment type="caution">
    <text evidence="1">The sequence shown here is derived from an EMBL/GenBank/DDBJ whole genome shotgun (WGS) entry which is preliminary data.</text>
</comment>
<dbReference type="AlphaFoldDB" id="A0A0F9I7R1"/>
<gene>
    <name evidence="1" type="ORF">LCGC14_1614040</name>
</gene>
<dbReference type="EMBL" id="LAZR01013102">
    <property type="protein sequence ID" value="KKM23552.1"/>
    <property type="molecule type" value="Genomic_DNA"/>
</dbReference>
<organism evidence="1">
    <name type="scientific">marine sediment metagenome</name>
    <dbReference type="NCBI Taxonomy" id="412755"/>
    <lineage>
        <taxon>unclassified sequences</taxon>
        <taxon>metagenomes</taxon>
        <taxon>ecological metagenomes</taxon>
    </lineage>
</organism>
<proteinExistence type="predicted"/>
<evidence type="ECO:0000313" key="1">
    <source>
        <dbReference type="EMBL" id="KKM23552.1"/>
    </source>
</evidence>
<accession>A0A0F9I7R1</accession>
<name>A0A0F9I7R1_9ZZZZ</name>